<accession>A0AA86Q583</accession>
<dbReference type="PANTHER" id="PTHR46801:SF2">
    <property type="entry name" value="LIPOPOLYSACCHARIDE-BINDING PROTEIN"/>
    <property type="match status" value="1"/>
</dbReference>
<evidence type="ECO:0000313" key="4">
    <source>
        <dbReference type="Proteomes" id="UP001642409"/>
    </source>
</evidence>
<dbReference type="PANTHER" id="PTHR46801">
    <property type="entry name" value="OS06G0309200 PROTEIN"/>
    <property type="match status" value="1"/>
</dbReference>
<evidence type="ECO:0000259" key="1">
    <source>
        <dbReference type="Pfam" id="PF01273"/>
    </source>
</evidence>
<protein>
    <recommendedName>
        <fullName evidence="1">Lipid-binding serum glycoprotein N-terminal domain-containing protein</fullName>
    </recommendedName>
</protein>
<dbReference type="EMBL" id="CAXDID020000198">
    <property type="protein sequence ID" value="CAL6053693.1"/>
    <property type="molecule type" value="Genomic_DNA"/>
</dbReference>
<sequence>MIVYILTYLRDCELGFSRILGPADTAQSTTATRRGAAKYMLCGIKDAINEVIDINIPDFQFSVNVGVTKIQLSMKDIKITDLQVPDVQFDLNDNQLLYISLLNGSMQIQFQWSIQQQSYPYITEFGSGKMILKNLEMRAIANSSLDPSCPGHILLGQHSASLDYQSLKITLEGSNSWFFQSILDLVLAVIQDSLMGSLMDVIMKGFIQAINNVFENGRYLRDYPYRPNVVKDERYTNGILTDSDGFVTLCMSGYVYNKLNLSDEYMNPGKLNMFTFNKFNNDIQIAVHEEAFNNAFYVFHKYENVYSSAEYEVVDPPRVQFMNTVALLSINVKCNESAVNITLLANMKLDNNNPRSFCLVYFNFEKYEAKTTDSDINIDLIQEQVIAHLHEVIQYTAYELSYTHLTDLNFFKYIYDPFEHVVRFVGPEEYICPE</sequence>
<name>A0AA86Q583_9EUKA</name>
<keyword evidence="4" id="KW-1185">Reference proteome</keyword>
<dbReference type="InterPro" id="IPR045897">
    <property type="entry name" value="BPI/LBP_pln"/>
</dbReference>
<evidence type="ECO:0000313" key="2">
    <source>
        <dbReference type="EMBL" id="CAI9949863.1"/>
    </source>
</evidence>
<gene>
    <name evidence="2" type="ORF">HINF_LOCUS37508</name>
    <name evidence="3" type="ORF">HINF_LOCUS45549</name>
</gene>
<proteinExistence type="predicted"/>
<dbReference type="GO" id="GO:0008289">
    <property type="term" value="F:lipid binding"/>
    <property type="evidence" value="ECO:0007669"/>
    <property type="project" value="InterPro"/>
</dbReference>
<dbReference type="InterPro" id="IPR017942">
    <property type="entry name" value="Lipid-bd_serum_glycop_N"/>
</dbReference>
<dbReference type="InterPro" id="IPR017943">
    <property type="entry name" value="Bactericidal_perm-incr_a/b_dom"/>
</dbReference>
<organism evidence="2">
    <name type="scientific">Hexamita inflata</name>
    <dbReference type="NCBI Taxonomy" id="28002"/>
    <lineage>
        <taxon>Eukaryota</taxon>
        <taxon>Metamonada</taxon>
        <taxon>Diplomonadida</taxon>
        <taxon>Hexamitidae</taxon>
        <taxon>Hexamitinae</taxon>
        <taxon>Hexamita</taxon>
    </lineage>
</organism>
<feature type="domain" description="Lipid-binding serum glycoprotein N-terminal" evidence="1">
    <location>
        <begin position="43"/>
        <end position="202"/>
    </location>
</feature>
<dbReference type="EMBL" id="CATOUU010000805">
    <property type="protein sequence ID" value="CAI9949863.1"/>
    <property type="molecule type" value="Genomic_DNA"/>
</dbReference>
<reference evidence="3 4" key="2">
    <citation type="submission" date="2024-07" db="EMBL/GenBank/DDBJ databases">
        <authorList>
            <person name="Akdeniz Z."/>
        </authorList>
    </citation>
    <scope>NUCLEOTIDE SEQUENCE [LARGE SCALE GENOMIC DNA]</scope>
</reference>
<dbReference type="Proteomes" id="UP001642409">
    <property type="component" value="Unassembled WGS sequence"/>
</dbReference>
<reference evidence="2" key="1">
    <citation type="submission" date="2023-06" db="EMBL/GenBank/DDBJ databases">
        <authorList>
            <person name="Kurt Z."/>
        </authorList>
    </citation>
    <scope>NUCLEOTIDE SEQUENCE</scope>
</reference>
<evidence type="ECO:0000313" key="3">
    <source>
        <dbReference type="EMBL" id="CAL6053693.1"/>
    </source>
</evidence>
<dbReference type="SUPFAM" id="SSF55394">
    <property type="entry name" value="Bactericidal permeability-increasing protein, BPI"/>
    <property type="match status" value="1"/>
</dbReference>
<dbReference type="Pfam" id="PF01273">
    <property type="entry name" value="LBP_BPI_CETP"/>
    <property type="match status" value="1"/>
</dbReference>
<comment type="caution">
    <text evidence="2">The sequence shown here is derived from an EMBL/GenBank/DDBJ whole genome shotgun (WGS) entry which is preliminary data.</text>
</comment>
<dbReference type="Gene3D" id="3.15.10.10">
    <property type="entry name" value="Bactericidal permeability-increasing protein, domain 1"/>
    <property type="match status" value="1"/>
</dbReference>
<dbReference type="AlphaFoldDB" id="A0AA86Q583"/>